<accession>A0ABY8UYJ6</accession>
<sequence length="424" mass="49399">MEFLHIFNEIVDIAHRDYAGWKDKQGFDDPEPFRKVLQKSNLSKEEFGELVQDYLLAFNDHHFYFTAEGESAWDRGFRVRRYEDRLYVTEVKEDDRLQVGQAIISVNRIPIPELVQSHSLELREKGAERERWKRLLEKYRTIEVEDKQGAIYSIEMKRHKKRPYQPTHSLEVLNEETLLMKLTDFITPEPINDLIQENESLLNTYPNLILDLRNNGGGSDSAFYRLAPYLFPEGRTAITPEEGDYMWYNCTHENAERVFKEYKDFRQQTDDPQWLEVLSLVESEWKKHKGEGFVRFDLSALEETFVIEGFVNPKQIVLLTDISTISSAESIVDVAKHSEIITTMGRSTLGVNDYANLITASWGDQFHLSIPTTKLSRVDQGIGMNGVGIEPDIHIPWSPAHLERDVDVEEALSYFKSMKENERR</sequence>
<gene>
    <name evidence="2" type="ORF">QNI29_13335</name>
</gene>
<dbReference type="SUPFAM" id="SSF52096">
    <property type="entry name" value="ClpP/crotonase"/>
    <property type="match status" value="1"/>
</dbReference>
<reference evidence="2 3" key="1">
    <citation type="submission" date="2023-05" db="EMBL/GenBank/DDBJ databases">
        <title>Comparative genomics reveals the evidence of polycyclic aromatic hydrocarbons degradation in moderately halophilic genus Pontibacillus.</title>
        <authorList>
            <person name="Yang H."/>
            <person name="Qian Z."/>
        </authorList>
    </citation>
    <scope>NUCLEOTIDE SEQUENCE [LARGE SCALE GENOMIC DNA]</scope>
    <source>
        <strain evidence="3">HN14</strain>
    </source>
</reference>
<dbReference type="InterPro" id="IPR005151">
    <property type="entry name" value="Tail-specific_protease"/>
</dbReference>
<protein>
    <submittedName>
        <fullName evidence="2">S41 family peptidase</fullName>
    </submittedName>
</protein>
<dbReference type="Proteomes" id="UP001236652">
    <property type="component" value="Chromosome"/>
</dbReference>
<dbReference type="EMBL" id="CP126446">
    <property type="protein sequence ID" value="WIF96731.1"/>
    <property type="molecule type" value="Genomic_DNA"/>
</dbReference>
<keyword evidence="3" id="KW-1185">Reference proteome</keyword>
<proteinExistence type="predicted"/>
<evidence type="ECO:0000259" key="1">
    <source>
        <dbReference type="Pfam" id="PF03572"/>
    </source>
</evidence>
<dbReference type="InterPro" id="IPR029045">
    <property type="entry name" value="ClpP/crotonase-like_dom_sf"/>
</dbReference>
<dbReference type="Pfam" id="PF03572">
    <property type="entry name" value="Peptidase_S41"/>
    <property type="match status" value="1"/>
</dbReference>
<dbReference type="Gene3D" id="3.90.226.10">
    <property type="entry name" value="2-enoyl-CoA Hydratase, Chain A, domain 1"/>
    <property type="match status" value="1"/>
</dbReference>
<dbReference type="RefSeq" id="WP_231416997.1">
    <property type="nucleotide sequence ID" value="NZ_CP126446.1"/>
</dbReference>
<evidence type="ECO:0000313" key="2">
    <source>
        <dbReference type="EMBL" id="WIF96731.1"/>
    </source>
</evidence>
<organism evidence="2 3">
    <name type="scientific">Pontibacillus chungwhensis</name>
    <dbReference type="NCBI Taxonomy" id="265426"/>
    <lineage>
        <taxon>Bacteria</taxon>
        <taxon>Bacillati</taxon>
        <taxon>Bacillota</taxon>
        <taxon>Bacilli</taxon>
        <taxon>Bacillales</taxon>
        <taxon>Bacillaceae</taxon>
        <taxon>Pontibacillus</taxon>
    </lineage>
</organism>
<name>A0ABY8UYJ6_9BACI</name>
<evidence type="ECO:0000313" key="3">
    <source>
        <dbReference type="Proteomes" id="UP001236652"/>
    </source>
</evidence>
<feature type="domain" description="Tail specific protease" evidence="1">
    <location>
        <begin position="179"/>
        <end position="395"/>
    </location>
</feature>